<dbReference type="EMBL" id="CAJVPT010019096">
    <property type="protein sequence ID" value="CAG8639175.1"/>
    <property type="molecule type" value="Genomic_DNA"/>
</dbReference>
<keyword evidence="2" id="KW-1185">Reference proteome</keyword>
<evidence type="ECO:0000313" key="1">
    <source>
        <dbReference type="EMBL" id="CAG8639175.1"/>
    </source>
</evidence>
<evidence type="ECO:0000313" key="2">
    <source>
        <dbReference type="Proteomes" id="UP000789525"/>
    </source>
</evidence>
<comment type="caution">
    <text evidence="1">The sequence shown here is derived from an EMBL/GenBank/DDBJ whole genome shotgun (WGS) entry which is preliminary data.</text>
</comment>
<reference evidence="1" key="1">
    <citation type="submission" date="2021-06" db="EMBL/GenBank/DDBJ databases">
        <authorList>
            <person name="Kallberg Y."/>
            <person name="Tangrot J."/>
            <person name="Rosling A."/>
        </authorList>
    </citation>
    <scope>NUCLEOTIDE SEQUENCE</scope>
    <source>
        <strain evidence="1">CL356</strain>
    </source>
</reference>
<sequence length="376" mass="40622">MPRLYPKYLFLNYRSRGGRWGPHCLKKRPKASFLNFTHKFIVMADTANASTAPVDAGTVPTPGDEQPGHKVFTGNLAYTTTEEGLRAFFSPVADDILSVQLIYRGRRPAGYGFVAFNTADAASKAAELLNKKELDGRTLIVEVAKPTDQKQKKEKHSPKRRSSKKIKPVNGEANTNGVTDAKESTENAATNETQEGSPKPKKKRNTRKTKKPKTAAKEGDATTAPVDGTVDAPTTAESKPKKAKTPKAPKAPRPPRPVRPVGEAPEGEPSKTMLFVANLGFSVDDAGLSDLFTSAGITVVTARVVRRRWGHPRRSKGYGFVDVGSEDEQKKALELLQGKEVGGREIAVKIAVNAQEKEEEEVAAAQDVPSLVAAAA</sequence>
<protein>
    <submittedName>
        <fullName evidence="1">13634_t:CDS:1</fullName>
    </submittedName>
</protein>
<accession>A0ACA9NA98</accession>
<gene>
    <name evidence="1" type="ORF">ACOLOM_LOCUS7881</name>
</gene>
<proteinExistence type="predicted"/>
<name>A0ACA9NA98_9GLOM</name>
<organism evidence="1 2">
    <name type="scientific">Acaulospora colombiana</name>
    <dbReference type="NCBI Taxonomy" id="27376"/>
    <lineage>
        <taxon>Eukaryota</taxon>
        <taxon>Fungi</taxon>
        <taxon>Fungi incertae sedis</taxon>
        <taxon>Mucoromycota</taxon>
        <taxon>Glomeromycotina</taxon>
        <taxon>Glomeromycetes</taxon>
        <taxon>Diversisporales</taxon>
        <taxon>Acaulosporaceae</taxon>
        <taxon>Acaulospora</taxon>
    </lineage>
</organism>
<dbReference type="Proteomes" id="UP000789525">
    <property type="component" value="Unassembled WGS sequence"/>
</dbReference>